<accession>A0A8U0HVC0</accession>
<dbReference type="EMBL" id="CP096659">
    <property type="protein sequence ID" value="UPV74799.1"/>
    <property type="molecule type" value="Genomic_DNA"/>
</dbReference>
<dbReference type="GeneID" id="72183875"/>
<dbReference type="KEGG" id="halx:M0R89_01710"/>
<feature type="region of interest" description="Disordered" evidence="1">
    <location>
        <begin position="1"/>
        <end position="31"/>
    </location>
</feature>
<dbReference type="Pfam" id="PF26256">
    <property type="entry name" value="DUF8060"/>
    <property type="match status" value="1"/>
</dbReference>
<dbReference type="Proteomes" id="UP000830729">
    <property type="component" value="Chromosome"/>
</dbReference>
<organism evidence="4 5">
    <name type="scientific">Halorussus limi</name>
    <dbReference type="NCBI Taxonomy" id="2938695"/>
    <lineage>
        <taxon>Archaea</taxon>
        <taxon>Methanobacteriati</taxon>
        <taxon>Methanobacteriota</taxon>
        <taxon>Stenosarchaea group</taxon>
        <taxon>Halobacteria</taxon>
        <taxon>Halobacteriales</taxon>
        <taxon>Haladaptataceae</taxon>
        <taxon>Halorussus</taxon>
    </lineage>
</organism>
<keyword evidence="2" id="KW-0812">Transmembrane</keyword>
<feature type="compositionally biased region" description="Polar residues" evidence="1">
    <location>
        <begin position="17"/>
        <end position="31"/>
    </location>
</feature>
<feature type="domain" description="DUF8060" evidence="3">
    <location>
        <begin position="4"/>
        <end position="100"/>
    </location>
</feature>
<evidence type="ECO:0000313" key="5">
    <source>
        <dbReference type="Proteomes" id="UP000830729"/>
    </source>
</evidence>
<dbReference type="RefSeq" id="WP_248650842.1">
    <property type="nucleotide sequence ID" value="NZ_CP096659.1"/>
</dbReference>
<keyword evidence="2" id="KW-0472">Membrane</keyword>
<dbReference type="AlphaFoldDB" id="A0A8U0HVC0"/>
<sequence length="102" mass="11164">MTETNTDTEIPEESTRRPQTATDSASSTGGFATRTNLYRAALGLFVLLAVVAVIQLYTSVNATIDTFVAREYRSLFRAAFNLVVLLVSGIGISWTVRELSEE</sequence>
<reference evidence="4 5" key="1">
    <citation type="submission" date="2022-04" db="EMBL/GenBank/DDBJ databases">
        <title>Diverse halophilic archaea isolated from saline environments.</title>
        <authorList>
            <person name="Cui H.-L."/>
        </authorList>
    </citation>
    <scope>NUCLEOTIDE SEQUENCE [LARGE SCALE GENOMIC DNA]</scope>
    <source>
        <strain evidence="4 5">XZYJT49</strain>
    </source>
</reference>
<evidence type="ECO:0000313" key="4">
    <source>
        <dbReference type="EMBL" id="UPV74799.1"/>
    </source>
</evidence>
<proteinExistence type="predicted"/>
<dbReference type="InterPro" id="IPR058373">
    <property type="entry name" value="DUF8060"/>
</dbReference>
<feature type="transmembrane region" description="Helical" evidence="2">
    <location>
        <begin position="37"/>
        <end position="57"/>
    </location>
</feature>
<evidence type="ECO:0000256" key="1">
    <source>
        <dbReference type="SAM" id="MobiDB-lite"/>
    </source>
</evidence>
<gene>
    <name evidence="4" type="ORF">M0R89_01710</name>
</gene>
<keyword evidence="2" id="KW-1133">Transmembrane helix</keyword>
<evidence type="ECO:0000256" key="2">
    <source>
        <dbReference type="SAM" id="Phobius"/>
    </source>
</evidence>
<feature type="transmembrane region" description="Helical" evidence="2">
    <location>
        <begin position="78"/>
        <end position="96"/>
    </location>
</feature>
<keyword evidence="5" id="KW-1185">Reference proteome</keyword>
<name>A0A8U0HVC0_9EURY</name>
<evidence type="ECO:0000259" key="3">
    <source>
        <dbReference type="Pfam" id="PF26256"/>
    </source>
</evidence>
<protein>
    <recommendedName>
        <fullName evidence="3">DUF8060 domain-containing protein</fullName>
    </recommendedName>
</protein>